<evidence type="ECO:0000259" key="2">
    <source>
        <dbReference type="Pfam" id="PF23319"/>
    </source>
</evidence>
<dbReference type="GeneTree" id="ENSGT00390000003692"/>
<dbReference type="Pfam" id="PF23281">
    <property type="entry name" value="DAAF9_N"/>
    <property type="match status" value="2"/>
</dbReference>
<dbReference type="PANTHER" id="PTHR33664:SF1">
    <property type="entry name" value="DYNEIN AXONEMAL ASSEMBLY FACTOR 9"/>
    <property type="match status" value="1"/>
</dbReference>
<dbReference type="Ensembl" id="ENSLOCT00000001012.1">
    <property type="protein sequence ID" value="ENSLOCP00000001008.1"/>
    <property type="gene ID" value="ENSLOCG00000000908.1"/>
</dbReference>
<organism evidence="6 7">
    <name type="scientific">Lepisosteus oculatus</name>
    <name type="common">Spotted gar</name>
    <dbReference type="NCBI Taxonomy" id="7918"/>
    <lineage>
        <taxon>Eukaryota</taxon>
        <taxon>Metazoa</taxon>
        <taxon>Chordata</taxon>
        <taxon>Craniata</taxon>
        <taxon>Vertebrata</taxon>
        <taxon>Euteleostomi</taxon>
        <taxon>Actinopterygii</taxon>
        <taxon>Neopterygii</taxon>
        <taxon>Holostei</taxon>
        <taxon>Semionotiformes</taxon>
        <taxon>Lepisosteidae</taxon>
        <taxon>Lepisosteus</taxon>
    </lineage>
</organism>
<dbReference type="HOGENOM" id="CLU_008324_0_0_1"/>
<reference evidence="6" key="3">
    <citation type="submission" date="2025-09" db="UniProtKB">
        <authorList>
            <consortium name="Ensembl"/>
        </authorList>
    </citation>
    <scope>IDENTIFICATION</scope>
</reference>
<dbReference type="InterPro" id="IPR058844">
    <property type="entry name" value="PB_DAAF9"/>
</dbReference>
<evidence type="ECO:0000259" key="5">
    <source>
        <dbReference type="Pfam" id="PF26246"/>
    </source>
</evidence>
<protein>
    <submittedName>
        <fullName evidence="6">Dynein axonemal assembly factor 9</fullName>
    </submittedName>
</protein>
<reference evidence="6" key="2">
    <citation type="submission" date="2025-08" db="UniProtKB">
        <authorList>
            <consortium name="Ensembl"/>
        </authorList>
    </citation>
    <scope>IDENTIFICATION</scope>
</reference>
<dbReference type="EMBL" id="AHAT01024626">
    <property type="status" value="NOT_ANNOTATED_CDS"/>
    <property type="molecule type" value="Genomic_DNA"/>
</dbReference>
<dbReference type="Pfam" id="PF25203">
    <property type="entry name" value="PB_DAAF9"/>
    <property type="match status" value="1"/>
</dbReference>
<evidence type="ECO:0000259" key="3">
    <source>
        <dbReference type="Pfam" id="PF25203"/>
    </source>
</evidence>
<dbReference type="InterPro" id="IPR056498">
    <property type="entry name" value="DAAF9_N"/>
</dbReference>
<feature type="domain" description="DAAF9" evidence="4">
    <location>
        <begin position="782"/>
        <end position="991"/>
    </location>
</feature>
<dbReference type="CDD" id="cd22936">
    <property type="entry name" value="shulin_C20orf194-like"/>
    <property type="match status" value="1"/>
</dbReference>
<evidence type="ECO:0000259" key="4">
    <source>
        <dbReference type="Pfam" id="PF25204"/>
    </source>
</evidence>
<dbReference type="InterPro" id="IPR057478">
    <property type="entry name" value="DAAF9_2"/>
</dbReference>
<keyword evidence="7" id="KW-1185">Reference proteome</keyword>
<dbReference type="Proteomes" id="UP000018468">
    <property type="component" value="Linkage group LG4"/>
</dbReference>
<evidence type="ECO:0000259" key="1">
    <source>
        <dbReference type="Pfam" id="PF23281"/>
    </source>
</evidence>
<dbReference type="InterPro" id="IPR056414">
    <property type="entry name" value="DAAF9_CobW_C"/>
</dbReference>
<evidence type="ECO:0000313" key="7">
    <source>
        <dbReference type="Proteomes" id="UP000018468"/>
    </source>
</evidence>
<dbReference type="InterPro" id="IPR040342">
    <property type="entry name" value="DNAAF9"/>
</dbReference>
<dbReference type="OMA" id="HPAGEKW"/>
<feature type="domain" description="DAAF9 N-terminal" evidence="1">
    <location>
        <begin position="5"/>
        <end position="128"/>
    </location>
</feature>
<feature type="domain" description="DAAF9 pita-bread-like" evidence="3">
    <location>
        <begin position="251"/>
        <end position="531"/>
    </location>
</feature>
<dbReference type="InParanoid" id="W5LY01"/>
<dbReference type="Pfam" id="PF26246">
    <property type="entry name" value="PH_DAAF9"/>
    <property type="match status" value="1"/>
</dbReference>
<dbReference type="PANTHER" id="PTHR33664">
    <property type="entry name" value="RCG26366"/>
    <property type="match status" value="1"/>
</dbReference>
<dbReference type="Pfam" id="PF25204">
    <property type="entry name" value="DAAF9_2"/>
    <property type="match status" value="1"/>
</dbReference>
<dbReference type="AlphaFoldDB" id="W5LY01"/>
<dbReference type="STRING" id="7918.ENSLOCP00000001008"/>
<name>W5LY01_LEPOC</name>
<feature type="domain" description="DAAF9 CobW C-like" evidence="2">
    <location>
        <begin position="1007"/>
        <end position="1074"/>
    </location>
</feature>
<accession>W5LY01</accession>
<dbReference type="FunCoup" id="W5LY01">
    <property type="interactions" value="310"/>
</dbReference>
<proteinExistence type="predicted"/>
<sequence length="1205" mass="135217">MAGIRRKNGKYQCLSPAVSCSRLRQVQALLSDASKCRPDGILCILGIDSRYNEGCSELANYLFFGLYNQTNLDLEHSEFPEEVLDDVILLIKAESVHLYCNPVNYSSLLPYVGHWRNLHFHCMTETETSFCKLADDSCSPYTHFHTAWANNIADELMLLNNNGVRENYEDEEAAEEFKISSFVNMVQDCSRIGVPYSSQGHIQKFDMFVVEKWPIIQAFALEGIGGGGFFTMKHKLIDVSETLWQIYSKVDPVALEILLTEGLVTFEKQWFSFYSSFDIESHSSILELSEAQAGEPFRSYFSHGLISSRITDKSKSRQPFLLFGSHSTRDDLNNYCFTFPSEVHQVRNTGPQGTAAKHMVVQCVAPKGPLACARTCFFGTTHVPYLGNDNEQNKKTELMVVSQIYEAAVQAVLAGIKCFSCTFSLAKAKDLAEQTFQLSLDLHSLSQYKKALRSKILFDIQAVNNVGRCIPLENEDSHFLVKTASLTVYDIPDLLGGRGTLGSVVFSESFLESNICIQEQDGSVSSDSCFVVLTAAIPQYISWLVEDTDVKLSEQAQLLLKVDGETCLGSPLSTGETAVICSSSLLATPQEGKVSFFSKGILFVHPHYGSVTLSKNLFSALKFYDGDSPGVVAIVFVEYKSSLLTHLPFQLHCASHCLAFALQPKSKSYRNFYSLVLSPWQQQSSDSGPVLQNVRREQLSQEQRAIHMRLSALYDGCSSPAGEQQSHLKAVCTELPELELFLQHYAISTVGDEPVDRSHLQALFHHSQSPTNFQDTMEKIVITVIMGLPSSHKDNLCNFLVNLNKEFGRWLMYCQAPDGCASFSPVHFQRYLSSLLESQNGRSARHSTYTRKRARLLVLTPGYTDAIEVVQALQSHPDPGVQSAFTIGAVTACVDPLSSYMEHRFLFPKLLEQCSEGVVSSVVFTGLTEEKKHPLLQQVQHLVRAANPSAVFMLAEKGAVTRNEDVELILSETSFSEPQMLRARYLLYPGWSKAKFRSGPTFPPIIQMGIRFHRPLEKPHFMTRCKALKSSLKPNPFSGNVYSIRGRVRFSDSEKLVDVSHSTLTNSLSLHPVQDGPSPPPQSSELCQDGPDCFLLFEGAGLSEGTLKDWLRQCAKQRPLKKALKKHETLTMQEIKNIHVARHLDPLPPGYYYNGTQFVNYFGEKMDFHPLMEQFIDEYVEEVNKDIERYNRELEQQGYMDLFDP</sequence>
<evidence type="ECO:0000313" key="6">
    <source>
        <dbReference type="Ensembl" id="ENSLOCP00000001008.1"/>
    </source>
</evidence>
<dbReference type="Pfam" id="PF23319">
    <property type="entry name" value="CobW_C_DAAF9"/>
    <property type="match status" value="1"/>
</dbReference>
<reference evidence="7" key="1">
    <citation type="submission" date="2011-12" db="EMBL/GenBank/DDBJ databases">
        <title>The Draft Genome of Lepisosteus oculatus.</title>
        <authorList>
            <consortium name="The Broad Institute Genome Assembly &amp; Analysis Group"/>
            <consortium name="Computational R&amp;D Group"/>
            <consortium name="and Sequencing Platform"/>
            <person name="Di Palma F."/>
            <person name="Alfoldi J."/>
            <person name="Johnson J."/>
            <person name="Berlin A."/>
            <person name="Gnerre S."/>
            <person name="Jaffe D."/>
            <person name="MacCallum I."/>
            <person name="Young S."/>
            <person name="Walker B.J."/>
            <person name="Lander E.S."/>
            <person name="Lindblad-Toh K."/>
        </authorList>
    </citation>
    <scope>NUCLEOTIDE SEQUENCE [LARGE SCALE GENOMIC DNA]</scope>
</reference>
<dbReference type="Bgee" id="ENSLOCG00000000908">
    <property type="expression patterns" value="Expressed in testis and 12 other cell types or tissues"/>
</dbReference>
<feature type="domain" description="DAAF9 N-terminal" evidence="1">
    <location>
        <begin position="166"/>
        <end position="248"/>
    </location>
</feature>
<feature type="domain" description="DAAF9 PH" evidence="5">
    <location>
        <begin position="547"/>
        <end position="753"/>
    </location>
</feature>
<dbReference type="eggNOG" id="ENOG502QUJP">
    <property type="taxonomic scope" value="Eukaryota"/>
</dbReference>
<dbReference type="InterPro" id="IPR058843">
    <property type="entry name" value="PH_DAAF9"/>
</dbReference>